<reference evidence="9" key="2">
    <citation type="submission" date="2013-12" db="EMBL/GenBank/DDBJ databases">
        <title>Evolution of pathogenesis and genome organization in the Tremellales.</title>
        <authorList>
            <person name="Cuomo C."/>
            <person name="Litvintseva A."/>
            <person name="Heitman J."/>
            <person name="Chen Y."/>
            <person name="Sun S."/>
            <person name="Springer D."/>
            <person name="Dromer F."/>
            <person name="Young S."/>
            <person name="Zeng Q."/>
            <person name="Chapman S."/>
            <person name="Gujja S."/>
            <person name="Saif S."/>
            <person name="Birren B."/>
        </authorList>
    </citation>
    <scope>NUCLEOTIDE SEQUENCE [LARGE SCALE GENOMIC DNA]</scope>
    <source>
        <strain evidence="9">CBS 10435</strain>
    </source>
</reference>
<dbReference type="PANTHER" id="PTHR31394">
    <property type="entry name" value="TRANSMEMBRANE PROTEIN 199"/>
    <property type="match status" value="1"/>
</dbReference>
<sequence>MTTLLILPPHLIETIQELLKSDVDLPEELRDELDRATSNRNDEYDLAGVSEDDTKDEPADKDEGDLAALTVKVKTSQRTIPLSAIEELSRWAGSHQGLKQLKKNGLDPSRYNTISLLAGTEIHIPPNELERLKLAESGDKPNPYLPSYLSPSTSTSSSFGKEFRNLSKTISTVLNILFSIFGSSIAVYVVSTTSAGYSREISIFLGILTGIIVGVADMVLVYLYTRKLDEGRRESKKVGLKMLRGSGKIGEKDEGAKDSGVDGEKEDETVVDLSQTNDTLSTAVKKEVRLRRRGLNEST</sequence>
<dbReference type="Pfam" id="PF11712">
    <property type="entry name" value="Vma12"/>
    <property type="match status" value="1"/>
</dbReference>
<dbReference type="AlphaFoldDB" id="A0A1B9J086"/>
<dbReference type="EMBL" id="KI669459">
    <property type="protein sequence ID" value="OCF61173.1"/>
    <property type="molecule type" value="Genomic_DNA"/>
</dbReference>
<evidence type="ECO:0000256" key="6">
    <source>
        <dbReference type="SAM" id="MobiDB-lite"/>
    </source>
</evidence>
<evidence type="ECO:0000256" key="2">
    <source>
        <dbReference type="ARBA" id="ARBA00022692"/>
    </source>
</evidence>
<protein>
    <recommendedName>
        <fullName evidence="10">Endoplasmic reticulum-based factor for assembly of V-ATPase</fullName>
    </recommendedName>
</protein>
<keyword evidence="2 7" id="KW-0812">Transmembrane</keyword>
<evidence type="ECO:0000256" key="5">
    <source>
        <dbReference type="ARBA" id="ARBA00023136"/>
    </source>
</evidence>
<dbReference type="GO" id="GO:0005789">
    <property type="term" value="C:endoplasmic reticulum membrane"/>
    <property type="evidence" value="ECO:0007669"/>
    <property type="project" value="UniProtKB-SubCell"/>
</dbReference>
<name>A0A1B9J086_9TREE</name>
<dbReference type="Proteomes" id="UP000092583">
    <property type="component" value="Unassembled WGS sequence"/>
</dbReference>
<evidence type="ECO:0000313" key="9">
    <source>
        <dbReference type="Proteomes" id="UP000092583"/>
    </source>
</evidence>
<evidence type="ECO:0000256" key="7">
    <source>
        <dbReference type="SAM" id="Phobius"/>
    </source>
</evidence>
<keyword evidence="5 7" id="KW-0472">Membrane</keyword>
<feature type="compositionally biased region" description="Basic and acidic residues" evidence="6">
    <location>
        <begin position="249"/>
        <end position="263"/>
    </location>
</feature>
<gene>
    <name evidence="8" type="ORF">L486_00818</name>
</gene>
<dbReference type="InterPro" id="IPR021013">
    <property type="entry name" value="ATPase_Vma12"/>
</dbReference>
<dbReference type="OrthoDB" id="3193718at2759"/>
<feature type="compositionally biased region" description="Acidic residues" evidence="6">
    <location>
        <begin position="50"/>
        <end position="64"/>
    </location>
</feature>
<proteinExistence type="predicted"/>
<feature type="region of interest" description="Disordered" evidence="6">
    <location>
        <begin position="34"/>
        <end position="64"/>
    </location>
</feature>
<accession>A0A1B9J086</accession>
<evidence type="ECO:0000313" key="8">
    <source>
        <dbReference type="EMBL" id="OCF61173.1"/>
    </source>
</evidence>
<reference evidence="8 9" key="1">
    <citation type="submission" date="2013-07" db="EMBL/GenBank/DDBJ databases">
        <title>The Genome Sequence of Kwoniella mangroviensis CBS10435.</title>
        <authorList>
            <consortium name="The Broad Institute Genome Sequencing Platform"/>
            <person name="Cuomo C."/>
            <person name="Litvintseva A."/>
            <person name="Chen Y."/>
            <person name="Heitman J."/>
            <person name="Sun S."/>
            <person name="Springer D."/>
            <person name="Dromer F."/>
            <person name="Young S.K."/>
            <person name="Zeng Q."/>
            <person name="Gargeya S."/>
            <person name="Fitzgerald M."/>
            <person name="Abouelleil A."/>
            <person name="Alvarado L."/>
            <person name="Berlin A.M."/>
            <person name="Chapman S.B."/>
            <person name="Dewar J."/>
            <person name="Goldberg J."/>
            <person name="Griggs A."/>
            <person name="Gujja S."/>
            <person name="Hansen M."/>
            <person name="Howarth C."/>
            <person name="Imamovic A."/>
            <person name="Larimer J."/>
            <person name="McCowan C."/>
            <person name="Murphy C."/>
            <person name="Pearson M."/>
            <person name="Priest M."/>
            <person name="Roberts A."/>
            <person name="Saif S."/>
            <person name="Shea T."/>
            <person name="Sykes S."/>
            <person name="Wortman J."/>
            <person name="Nusbaum C."/>
            <person name="Birren B."/>
        </authorList>
    </citation>
    <scope>NUCLEOTIDE SEQUENCE [LARGE SCALE GENOMIC DNA]</scope>
    <source>
        <strain evidence="8 9">CBS 10435</strain>
    </source>
</reference>
<feature type="compositionally biased region" description="Basic and acidic residues" evidence="6">
    <location>
        <begin position="34"/>
        <end position="43"/>
    </location>
</feature>
<organism evidence="8 9">
    <name type="scientific">Kwoniella mangroviensis CBS 10435</name>
    <dbReference type="NCBI Taxonomy" id="1331196"/>
    <lineage>
        <taxon>Eukaryota</taxon>
        <taxon>Fungi</taxon>
        <taxon>Dikarya</taxon>
        <taxon>Basidiomycota</taxon>
        <taxon>Agaricomycotina</taxon>
        <taxon>Tremellomycetes</taxon>
        <taxon>Tremellales</taxon>
        <taxon>Cryptococcaceae</taxon>
        <taxon>Kwoniella</taxon>
    </lineage>
</organism>
<comment type="subcellular location">
    <subcellularLocation>
        <location evidence="1">Endoplasmic reticulum membrane</location>
        <topology evidence="1">Multi-pass membrane protein</topology>
    </subcellularLocation>
</comment>
<dbReference type="PANTHER" id="PTHR31394:SF1">
    <property type="entry name" value="TRANSMEMBRANE PROTEIN 199"/>
    <property type="match status" value="1"/>
</dbReference>
<evidence type="ECO:0000256" key="4">
    <source>
        <dbReference type="ARBA" id="ARBA00022989"/>
    </source>
</evidence>
<feature type="transmembrane region" description="Helical" evidence="7">
    <location>
        <begin position="173"/>
        <end position="191"/>
    </location>
</feature>
<feature type="region of interest" description="Disordered" evidence="6">
    <location>
        <begin position="247"/>
        <end position="276"/>
    </location>
</feature>
<evidence type="ECO:0000256" key="1">
    <source>
        <dbReference type="ARBA" id="ARBA00004477"/>
    </source>
</evidence>
<feature type="transmembrane region" description="Helical" evidence="7">
    <location>
        <begin position="203"/>
        <end position="224"/>
    </location>
</feature>
<keyword evidence="4 7" id="KW-1133">Transmembrane helix</keyword>
<evidence type="ECO:0000256" key="3">
    <source>
        <dbReference type="ARBA" id="ARBA00022824"/>
    </source>
</evidence>
<keyword evidence="3" id="KW-0256">Endoplasmic reticulum</keyword>
<evidence type="ECO:0008006" key="10">
    <source>
        <dbReference type="Google" id="ProtNLM"/>
    </source>
</evidence>
<dbReference type="GO" id="GO:0070072">
    <property type="term" value="P:vacuolar proton-transporting V-type ATPase complex assembly"/>
    <property type="evidence" value="ECO:0007669"/>
    <property type="project" value="InterPro"/>
</dbReference>
<keyword evidence="9" id="KW-1185">Reference proteome</keyword>